<sequence>MSTCRKSRDIDTKKALVMLRLLIQKLQRGLSVLAPRGPEDLREVQVLAATMVPDDVSEGQFAVFAVKGEETKRFVIELDHLTNPAFLRLLEKAKEEYGFRQKGALEIPCPPEELQKILDDRSC</sequence>
<reference evidence="2 3" key="1">
    <citation type="submission" date="2019-06" db="EMBL/GenBank/DDBJ databases">
        <title>A chromosomal-level reference genome of Carpinus fangiana (Coryloideae, Betulaceae).</title>
        <authorList>
            <person name="Yang X."/>
            <person name="Wang Z."/>
            <person name="Zhang L."/>
            <person name="Hao G."/>
            <person name="Liu J."/>
            <person name="Yang Y."/>
        </authorList>
    </citation>
    <scope>NUCLEOTIDE SEQUENCE [LARGE SCALE GENOMIC DNA]</scope>
    <source>
        <strain evidence="2">Cfa_2016G</strain>
        <tissue evidence="2">Leaf</tissue>
    </source>
</reference>
<dbReference type="OrthoDB" id="1930622at2759"/>
<dbReference type="AlphaFoldDB" id="A0A5N6RJM7"/>
<dbReference type="InterPro" id="IPR003676">
    <property type="entry name" value="SAUR_fam"/>
</dbReference>
<evidence type="ECO:0000256" key="1">
    <source>
        <dbReference type="ARBA" id="ARBA00006974"/>
    </source>
</evidence>
<organism evidence="2 3">
    <name type="scientific">Carpinus fangiana</name>
    <dbReference type="NCBI Taxonomy" id="176857"/>
    <lineage>
        <taxon>Eukaryota</taxon>
        <taxon>Viridiplantae</taxon>
        <taxon>Streptophyta</taxon>
        <taxon>Embryophyta</taxon>
        <taxon>Tracheophyta</taxon>
        <taxon>Spermatophyta</taxon>
        <taxon>Magnoliopsida</taxon>
        <taxon>eudicotyledons</taxon>
        <taxon>Gunneridae</taxon>
        <taxon>Pentapetalae</taxon>
        <taxon>rosids</taxon>
        <taxon>fabids</taxon>
        <taxon>Fagales</taxon>
        <taxon>Betulaceae</taxon>
        <taxon>Carpinus</taxon>
    </lineage>
</organism>
<name>A0A5N6RJM7_9ROSI</name>
<evidence type="ECO:0000313" key="3">
    <source>
        <dbReference type="Proteomes" id="UP000327013"/>
    </source>
</evidence>
<comment type="similarity">
    <text evidence="1">Belongs to the ARG7 family.</text>
</comment>
<evidence type="ECO:0008006" key="4">
    <source>
        <dbReference type="Google" id="ProtNLM"/>
    </source>
</evidence>
<gene>
    <name evidence="2" type="ORF">FH972_017609</name>
</gene>
<evidence type="ECO:0000313" key="2">
    <source>
        <dbReference type="EMBL" id="KAE8099644.1"/>
    </source>
</evidence>
<keyword evidence="3" id="KW-1185">Reference proteome</keyword>
<dbReference type="GO" id="GO:0009733">
    <property type="term" value="P:response to auxin"/>
    <property type="evidence" value="ECO:0007669"/>
    <property type="project" value="InterPro"/>
</dbReference>
<dbReference type="Proteomes" id="UP000327013">
    <property type="component" value="Chromosome 7"/>
</dbReference>
<dbReference type="Pfam" id="PF02519">
    <property type="entry name" value="Auxin_inducible"/>
    <property type="match status" value="1"/>
</dbReference>
<dbReference type="PANTHER" id="PTHR31374:SF19">
    <property type="entry name" value="F8A24.8 PROTEIN"/>
    <property type="match status" value="1"/>
</dbReference>
<proteinExistence type="inferred from homology"/>
<accession>A0A5N6RJM7</accession>
<protein>
    <recommendedName>
        <fullName evidence="4">Auxin-responsive protein</fullName>
    </recommendedName>
</protein>
<dbReference type="PANTHER" id="PTHR31374">
    <property type="entry name" value="AUXIN-INDUCED PROTEIN-LIKE-RELATED"/>
    <property type="match status" value="1"/>
</dbReference>
<dbReference type="EMBL" id="CM017327">
    <property type="protein sequence ID" value="KAE8099644.1"/>
    <property type="molecule type" value="Genomic_DNA"/>
</dbReference>